<accession>A0A4S8JRC9</accession>
<evidence type="ECO:0000313" key="4">
    <source>
        <dbReference type="EMBL" id="THU64624.1"/>
    </source>
</evidence>
<feature type="repeat" description="PPR" evidence="3">
    <location>
        <begin position="359"/>
        <end position="394"/>
    </location>
</feature>
<name>A0A4S8JRC9_MUSBA</name>
<dbReference type="InterPro" id="IPR011990">
    <property type="entry name" value="TPR-like_helical_dom_sf"/>
</dbReference>
<comment type="caution">
    <text evidence="4">The sequence shown here is derived from an EMBL/GenBank/DDBJ whole genome shotgun (WGS) entry which is preliminary data.</text>
</comment>
<feature type="repeat" description="PPR" evidence="3">
    <location>
        <begin position="289"/>
        <end position="323"/>
    </location>
</feature>
<organism evidence="4 5">
    <name type="scientific">Musa balbisiana</name>
    <name type="common">Banana</name>
    <dbReference type="NCBI Taxonomy" id="52838"/>
    <lineage>
        <taxon>Eukaryota</taxon>
        <taxon>Viridiplantae</taxon>
        <taxon>Streptophyta</taxon>
        <taxon>Embryophyta</taxon>
        <taxon>Tracheophyta</taxon>
        <taxon>Spermatophyta</taxon>
        <taxon>Magnoliopsida</taxon>
        <taxon>Liliopsida</taxon>
        <taxon>Zingiberales</taxon>
        <taxon>Musaceae</taxon>
        <taxon>Musa</taxon>
    </lineage>
</organism>
<evidence type="ECO:0008006" key="6">
    <source>
        <dbReference type="Google" id="ProtNLM"/>
    </source>
</evidence>
<sequence>MRILRKGFRDVLSCFLQLVNVGGRDIGRSITPFASCGPLTFISGNLEVCYTTSSLAPTSFDQEPNQTKRESLVSHNLEEEVYAQHIRRVLLKVKNGTVEDVVQSLMGDGFCCEIQLTANLVDSLLQKFGDDWKSALGFYEWASSQKGYKHTRFGHDRMVDLLGKMRQMDRMWDLVHKMHSGGFITLDTIAKVMRRLAGSRRWRDVVKFFDELEYMGFVKDTETMNLLLDTLCKEKKVEVAHVAFFELKNQISPNAHTFNIFVHGWCNAHRIDEALWTFQEMKDLGFKPSVITYSIVIQAYCNQFNVGKAYELLDKMVADGCRPNIVTYTILMNSLAKARKFDEALSIFEKVKSAGCIPDTLFYNSLINILGKAGRLPEAFHVFEKEMQMNGVNCSISTYNTMISISCHHKQWQSALNVLEKMKSSSCKPDLQTYRPLLKLCFSEGELDVRIHSLLNDMADKYHLSFDLDTYATLIHGLCSVGDIGWATLLFDEMIDREILPRRQTCKMLLQEVEQRNMYDYVEKIRISKVDAEDTIVYGNDLHKIIEGNQYTKQGCSIYYGHQRVCSRWWQCGNAKGA</sequence>
<keyword evidence="2" id="KW-0677">Repeat</keyword>
<dbReference type="STRING" id="52838.A0A4S8JRC9"/>
<dbReference type="Proteomes" id="UP000317650">
    <property type="component" value="Chromosome 1"/>
</dbReference>
<dbReference type="PANTHER" id="PTHR47447">
    <property type="entry name" value="OS03G0856100 PROTEIN"/>
    <property type="match status" value="1"/>
</dbReference>
<keyword evidence="5" id="KW-1185">Reference proteome</keyword>
<feature type="repeat" description="PPR" evidence="3">
    <location>
        <begin position="467"/>
        <end position="501"/>
    </location>
</feature>
<evidence type="ECO:0000256" key="3">
    <source>
        <dbReference type="PROSITE-ProRule" id="PRU00708"/>
    </source>
</evidence>
<dbReference type="Pfam" id="PF13812">
    <property type="entry name" value="PPR_3"/>
    <property type="match status" value="1"/>
</dbReference>
<evidence type="ECO:0000256" key="1">
    <source>
        <dbReference type="ARBA" id="ARBA00007626"/>
    </source>
</evidence>
<dbReference type="Pfam" id="PF13041">
    <property type="entry name" value="PPR_2"/>
    <property type="match status" value="2"/>
</dbReference>
<dbReference type="PROSITE" id="PS51375">
    <property type="entry name" value="PPR"/>
    <property type="match status" value="6"/>
</dbReference>
<dbReference type="SUPFAM" id="SSF81901">
    <property type="entry name" value="HCP-like"/>
    <property type="match status" value="1"/>
</dbReference>
<dbReference type="AlphaFoldDB" id="A0A4S8JRC9"/>
<proteinExistence type="inferred from homology"/>
<dbReference type="Gene3D" id="1.25.40.10">
    <property type="entry name" value="Tetratricopeptide repeat domain"/>
    <property type="match status" value="4"/>
</dbReference>
<dbReference type="EMBL" id="PYDT01000004">
    <property type="protein sequence ID" value="THU64624.1"/>
    <property type="molecule type" value="Genomic_DNA"/>
</dbReference>
<feature type="repeat" description="PPR" evidence="3">
    <location>
        <begin position="324"/>
        <end position="358"/>
    </location>
</feature>
<feature type="repeat" description="PPR" evidence="3">
    <location>
        <begin position="395"/>
        <end position="429"/>
    </location>
</feature>
<dbReference type="NCBIfam" id="TIGR00756">
    <property type="entry name" value="PPR"/>
    <property type="match status" value="6"/>
</dbReference>
<dbReference type="InterPro" id="IPR002885">
    <property type="entry name" value="PPR_rpt"/>
</dbReference>
<gene>
    <name evidence="4" type="ORF">C4D60_Mb01t28430</name>
</gene>
<dbReference type="Pfam" id="PF12854">
    <property type="entry name" value="PPR_1"/>
    <property type="match status" value="1"/>
</dbReference>
<protein>
    <recommendedName>
        <fullName evidence="6">Pentacotripeptide-repeat region of PRORP domain-containing protein</fullName>
    </recommendedName>
</protein>
<dbReference type="PANTHER" id="PTHR47447:SF28">
    <property type="entry name" value="PENTACOTRIPEPTIDE-REPEAT REGION OF PRORP DOMAIN-CONTAINING PROTEIN"/>
    <property type="match status" value="1"/>
</dbReference>
<comment type="similarity">
    <text evidence="1">Belongs to the PPR family. P subfamily.</text>
</comment>
<feature type="repeat" description="PPR" evidence="3">
    <location>
        <begin position="254"/>
        <end position="288"/>
    </location>
</feature>
<reference evidence="4 5" key="1">
    <citation type="journal article" date="2019" name="Nat. Plants">
        <title>Genome sequencing of Musa balbisiana reveals subgenome evolution and function divergence in polyploid bananas.</title>
        <authorList>
            <person name="Yao X."/>
        </authorList>
    </citation>
    <scope>NUCLEOTIDE SEQUENCE [LARGE SCALE GENOMIC DNA]</scope>
    <source>
        <strain evidence="5">cv. DH-PKW</strain>
        <tissue evidence="4">Leaves</tissue>
    </source>
</reference>
<evidence type="ECO:0000313" key="5">
    <source>
        <dbReference type="Proteomes" id="UP000317650"/>
    </source>
</evidence>
<evidence type="ECO:0000256" key="2">
    <source>
        <dbReference type="ARBA" id="ARBA00022737"/>
    </source>
</evidence>